<reference evidence="2" key="2">
    <citation type="submission" date="2023-02" db="EMBL/GenBank/DDBJ databases">
        <authorList>
            <consortium name="DOE Joint Genome Institute"/>
            <person name="Mondo S.J."/>
            <person name="Chang Y."/>
            <person name="Wang Y."/>
            <person name="Ahrendt S."/>
            <person name="Andreopoulos W."/>
            <person name="Barry K."/>
            <person name="Beard J."/>
            <person name="Benny G.L."/>
            <person name="Blankenship S."/>
            <person name="Bonito G."/>
            <person name="Cuomo C."/>
            <person name="Desiro A."/>
            <person name="Gervers K.A."/>
            <person name="Hundley H."/>
            <person name="Kuo A."/>
            <person name="LaButti K."/>
            <person name="Lang B.F."/>
            <person name="Lipzen A."/>
            <person name="O'Donnell K."/>
            <person name="Pangilinan J."/>
            <person name="Reynolds N."/>
            <person name="Sandor L."/>
            <person name="Smith M.W."/>
            <person name="Tsang A."/>
            <person name="Grigoriev I.V."/>
            <person name="Stajich J.E."/>
            <person name="Spatafora J.W."/>
        </authorList>
    </citation>
    <scope>NUCLEOTIDE SEQUENCE</scope>
    <source>
        <strain evidence="2">RSA 2281</strain>
    </source>
</reference>
<dbReference type="AlphaFoldDB" id="A0AAD5KCI1"/>
<reference evidence="2" key="1">
    <citation type="journal article" date="2022" name="IScience">
        <title>Evolution of zygomycete secretomes and the origins of terrestrial fungal ecologies.</title>
        <authorList>
            <person name="Chang Y."/>
            <person name="Wang Y."/>
            <person name="Mondo S."/>
            <person name="Ahrendt S."/>
            <person name="Andreopoulos W."/>
            <person name="Barry K."/>
            <person name="Beard J."/>
            <person name="Benny G.L."/>
            <person name="Blankenship S."/>
            <person name="Bonito G."/>
            <person name="Cuomo C."/>
            <person name="Desiro A."/>
            <person name="Gervers K.A."/>
            <person name="Hundley H."/>
            <person name="Kuo A."/>
            <person name="LaButti K."/>
            <person name="Lang B.F."/>
            <person name="Lipzen A."/>
            <person name="O'Donnell K."/>
            <person name="Pangilinan J."/>
            <person name="Reynolds N."/>
            <person name="Sandor L."/>
            <person name="Smith M.E."/>
            <person name="Tsang A."/>
            <person name="Grigoriev I.V."/>
            <person name="Stajich J.E."/>
            <person name="Spatafora J.W."/>
        </authorList>
    </citation>
    <scope>NUCLEOTIDE SEQUENCE</scope>
    <source>
        <strain evidence="2">RSA 2281</strain>
    </source>
</reference>
<feature type="compositionally biased region" description="Low complexity" evidence="1">
    <location>
        <begin position="9"/>
        <end position="68"/>
    </location>
</feature>
<dbReference type="Proteomes" id="UP001209540">
    <property type="component" value="Unassembled WGS sequence"/>
</dbReference>
<proteinExistence type="predicted"/>
<name>A0AAD5KCI1_9FUNG</name>
<gene>
    <name evidence="2" type="ORF">BDA99DRAFT_600329</name>
</gene>
<evidence type="ECO:0000313" key="3">
    <source>
        <dbReference type="Proteomes" id="UP001209540"/>
    </source>
</evidence>
<protein>
    <submittedName>
        <fullName evidence="2">Uncharacterized protein</fullName>
    </submittedName>
</protein>
<feature type="region of interest" description="Disordered" evidence="1">
    <location>
        <begin position="1"/>
        <end position="75"/>
    </location>
</feature>
<sequence length="135" mass="14420">MYNILNSEQPATTPSTPAPSSLSQAAQKQPNESSTPSLSTPFSVLSSSAPSSSSISSSSSTLSSSPSSDQQRRKRKPCEFIVTCLGTRITKNRSLCTGLKFYVLDALDALDPSHSVCCSCLIHNHLLITPRWATT</sequence>
<accession>A0AAD5KCI1</accession>
<evidence type="ECO:0000313" key="2">
    <source>
        <dbReference type="EMBL" id="KAI9278711.1"/>
    </source>
</evidence>
<organism evidence="2 3">
    <name type="scientific">Phascolomyces articulosus</name>
    <dbReference type="NCBI Taxonomy" id="60185"/>
    <lineage>
        <taxon>Eukaryota</taxon>
        <taxon>Fungi</taxon>
        <taxon>Fungi incertae sedis</taxon>
        <taxon>Mucoromycota</taxon>
        <taxon>Mucoromycotina</taxon>
        <taxon>Mucoromycetes</taxon>
        <taxon>Mucorales</taxon>
        <taxon>Lichtheimiaceae</taxon>
        <taxon>Phascolomyces</taxon>
    </lineage>
</organism>
<evidence type="ECO:0000256" key="1">
    <source>
        <dbReference type="SAM" id="MobiDB-lite"/>
    </source>
</evidence>
<keyword evidence="3" id="KW-1185">Reference proteome</keyword>
<comment type="caution">
    <text evidence="2">The sequence shown here is derived from an EMBL/GenBank/DDBJ whole genome shotgun (WGS) entry which is preliminary data.</text>
</comment>
<dbReference type="EMBL" id="JAIXMP010000001">
    <property type="protein sequence ID" value="KAI9278711.1"/>
    <property type="molecule type" value="Genomic_DNA"/>
</dbReference>